<feature type="domain" description="G-protein coupled receptors family 2 profile 1" evidence="12">
    <location>
        <begin position="1"/>
        <end position="59"/>
    </location>
</feature>
<reference evidence="14" key="4">
    <citation type="submission" date="2025-09" db="UniProtKB">
        <authorList>
            <consortium name="Ensembl"/>
        </authorList>
    </citation>
    <scope>IDENTIFICATION</scope>
</reference>
<dbReference type="InterPro" id="IPR000832">
    <property type="entry name" value="GPCR_2_secretin-like"/>
</dbReference>
<dbReference type="Ensembl" id="ENSCINT00000022458.2">
    <property type="protein sequence ID" value="ENSCINP00000022212.2"/>
    <property type="gene ID" value="ENSCING00000011666.2"/>
</dbReference>
<feature type="transmembrane region" description="Helical" evidence="11">
    <location>
        <begin position="300"/>
        <end position="322"/>
    </location>
</feature>
<dbReference type="InParanoid" id="F6X8W4"/>
<feature type="domain" description="G-protein coupled receptors family 2 profile 2" evidence="13">
    <location>
        <begin position="91"/>
        <end position="352"/>
    </location>
</feature>
<reference evidence="15" key="1">
    <citation type="journal article" date="2002" name="Science">
        <title>The draft genome of Ciona intestinalis: insights into chordate and vertebrate origins.</title>
        <authorList>
            <person name="Dehal P."/>
            <person name="Satou Y."/>
            <person name="Campbell R.K."/>
            <person name="Chapman J."/>
            <person name="Degnan B."/>
            <person name="De Tomaso A."/>
            <person name="Davidson B."/>
            <person name="Di Gregorio A."/>
            <person name="Gelpke M."/>
            <person name="Goodstein D.M."/>
            <person name="Harafuji N."/>
            <person name="Hastings K.E."/>
            <person name="Ho I."/>
            <person name="Hotta K."/>
            <person name="Huang W."/>
            <person name="Kawashima T."/>
            <person name="Lemaire P."/>
            <person name="Martinez D."/>
            <person name="Meinertzhagen I.A."/>
            <person name="Necula S."/>
            <person name="Nonaka M."/>
            <person name="Putnam N."/>
            <person name="Rash S."/>
            <person name="Saiga H."/>
            <person name="Satake M."/>
            <person name="Terry A."/>
            <person name="Yamada L."/>
            <person name="Wang H.G."/>
            <person name="Awazu S."/>
            <person name="Azumi K."/>
            <person name="Boore J."/>
            <person name="Branno M."/>
            <person name="Chin-Bow S."/>
            <person name="DeSantis R."/>
            <person name="Doyle S."/>
            <person name="Francino P."/>
            <person name="Keys D.N."/>
            <person name="Haga S."/>
            <person name="Hayashi H."/>
            <person name="Hino K."/>
            <person name="Imai K.S."/>
            <person name="Inaba K."/>
            <person name="Kano S."/>
            <person name="Kobayashi K."/>
            <person name="Kobayashi M."/>
            <person name="Lee B.I."/>
            <person name="Makabe K.W."/>
            <person name="Manohar C."/>
            <person name="Matassi G."/>
            <person name="Medina M."/>
            <person name="Mochizuki Y."/>
            <person name="Mount S."/>
            <person name="Morishita T."/>
            <person name="Miura S."/>
            <person name="Nakayama A."/>
            <person name="Nishizaka S."/>
            <person name="Nomoto H."/>
            <person name="Ohta F."/>
            <person name="Oishi K."/>
            <person name="Rigoutsos I."/>
            <person name="Sano M."/>
            <person name="Sasaki A."/>
            <person name="Sasakura Y."/>
            <person name="Shoguchi E."/>
            <person name="Shin-i T."/>
            <person name="Spagnuolo A."/>
            <person name="Stainier D."/>
            <person name="Suzuki M.M."/>
            <person name="Tassy O."/>
            <person name="Takatori N."/>
            <person name="Tokuoka M."/>
            <person name="Yagi K."/>
            <person name="Yoshizaki F."/>
            <person name="Wada S."/>
            <person name="Zhang C."/>
            <person name="Hyatt P.D."/>
            <person name="Larimer F."/>
            <person name="Detter C."/>
            <person name="Doggett N."/>
            <person name="Glavina T."/>
            <person name="Hawkins T."/>
            <person name="Richardson P."/>
            <person name="Lucas S."/>
            <person name="Kohara Y."/>
            <person name="Levine M."/>
            <person name="Satoh N."/>
            <person name="Rokhsar D.S."/>
        </authorList>
    </citation>
    <scope>NUCLEOTIDE SEQUENCE [LARGE SCALE GENOMIC DNA]</scope>
</reference>
<dbReference type="InterPro" id="IPR001879">
    <property type="entry name" value="GPCR_2_extracellular_dom"/>
</dbReference>
<dbReference type="GO" id="GO:0007188">
    <property type="term" value="P:adenylate cyclase-modulating G protein-coupled receptor signaling pathway"/>
    <property type="evidence" value="ECO:0000318"/>
    <property type="project" value="GO_Central"/>
</dbReference>
<dbReference type="Pfam" id="PF00002">
    <property type="entry name" value="7tm_2"/>
    <property type="match status" value="1"/>
</dbReference>
<evidence type="ECO:0000256" key="3">
    <source>
        <dbReference type="ARBA" id="ARBA00022475"/>
    </source>
</evidence>
<dbReference type="GO" id="GO:0008528">
    <property type="term" value="F:G protein-coupled peptide receptor activity"/>
    <property type="evidence" value="ECO:0000318"/>
    <property type="project" value="GO_Central"/>
</dbReference>
<dbReference type="PROSITE" id="PS50227">
    <property type="entry name" value="G_PROTEIN_RECEP_F2_3"/>
    <property type="match status" value="1"/>
</dbReference>
<feature type="compositionally biased region" description="Basic and acidic residues" evidence="10">
    <location>
        <begin position="422"/>
        <end position="432"/>
    </location>
</feature>
<dbReference type="GO" id="GO:0007166">
    <property type="term" value="P:cell surface receptor signaling pathway"/>
    <property type="evidence" value="ECO:0007669"/>
    <property type="project" value="InterPro"/>
</dbReference>
<feature type="transmembrane region" description="Helical" evidence="11">
    <location>
        <begin position="328"/>
        <end position="351"/>
    </location>
</feature>
<feature type="region of interest" description="Disordered" evidence="10">
    <location>
        <begin position="419"/>
        <end position="440"/>
    </location>
</feature>
<dbReference type="EMBL" id="EAAA01001645">
    <property type="status" value="NOT_ANNOTATED_CDS"/>
    <property type="molecule type" value="Genomic_DNA"/>
</dbReference>
<dbReference type="InterPro" id="IPR036445">
    <property type="entry name" value="GPCR_2_extracell_dom_sf"/>
</dbReference>
<dbReference type="PROSITE" id="PS50261">
    <property type="entry name" value="G_PROTEIN_RECEP_F2_4"/>
    <property type="match status" value="1"/>
</dbReference>
<evidence type="ECO:0000256" key="6">
    <source>
        <dbReference type="ARBA" id="ARBA00023040"/>
    </source>
</evidence>
<keyword evidence="6" id="KW-0297">G-protein coupled receptor</keyword>
<dbReference type="InterPro" id="IPR050332">
    <property type="entry name" value="GPCR_2"/>
</dbReference>
<dbReference type="OMA" id="WGCPAIC"/>
<comment type="subcellular location">
    <subcellularLocation>
        <location evidence="1">Cell membrane</location>
        <topology evidence="1">Multi-pass membrane protein</topology>
    </subcellularLocation>
</comment>
<dbReference type="Gene3D" id="4.10.1240.10">
    <property type="entry name" value="GPCR, family 2, extracellular hormone receptor domain"/>
    <property type="match status" value="1"/>
</dbReference>
<dbReference type="GO" id="GO:0005886">
    <property type="term" value="C:plasma membrane"/>
    <property type="evidence" value="ECO:0000318"/>
    <property type="project" value="GO_Central"/>
</dbReference>
<protein>
    <recommendedName>
        <fullName evidence="16">G-protein coupled receptors family 2 profile 2 domain-containing protein</fullName>
    </recommendedName>
</protein>
<sequence>MIDGLGTCFHQSKSGQTASVSCLEELNGIPYNTSDTVTRKCLEGGRWENRSEYNCRPILDEIVCKDVAEFFHTYGFTPKEKQPCEIHFANVVKISMAGRGLSLFTLIVAFIIFCSIRSQWSYRSGCLYIIHWNFVMSLMLRNVLWICLYLFMGFSNNENKTIICPIMVTVFNYGQTTSYCWMFLEGIYLHRYVAIQLGNDDKLSWRFYVTVGWGFPVLIMSAWAATKSVLETGTCWLPGQSLSNADYIFKVPVLIALLINFVIMINVIRILVVKLCNPPARRPADGSSIESTHYFKTAKAALVLFPLLGLTYVLFIISPGYGTTGETVFLYFNTVLDSFQGFFVCLVYYYAHHDVQVEVSKKLRRVKSCFMCTNRKEYSRQNQWSRHLSRSKQANGCAGNKRNRSITLVTSALNPSPEIIETENRDISHENTSDDNQITNGLECTSFFTETSELSKPKDLT</sequence>
<evidence type="ECO:0000313" key="15">
    <source>
        <dbReference type="Proteomes" id="UP000008144"/>
    </source>
</evidence>
<proteinExistence type="inferred from homology"/>
<evidence type="ECO:0000256" key="10">
    <source>
        <dbReference type="SAM" id="MobiDB-lite"/>
    </source>
</evidence>
<accession>F6X8W4</accession>
<dbReference type="AlphaFoldDB" id="F6X8W4"/>
<evidence type="ECO:0000256" key="5">
    <source>
        <dbReference type="ARBA" id="ARBA00022989"/>
    </source>
</evidence>
<evidence type="ECO:0000259" key="13">
    <source>
        <dbReference type="PROSITE" id="PS50261"/>
    </source>
</evidence>
<keyword evidence="7 11" id="KW-0472">Membrane</keyword>
<dbReference type="GO" id="GO:0017046">
    <property type="term" value="F:peptide hormone binding"/>
    <property type="evidence" value="ECO:0000318"/>
    <property type="project" value="GO_Central"/>
</dbReference>
<dbReference type="GeneTree" id="ENSGT00940000167994"/>
<feature type="transmembrane region" description="Helical" evidence="11">
    <location>
        <begin position="128"/>
        <end position="151"/>
    </location>
</feature>
<dbReference type="Pfam" id="PF02793">
    <property type="entry name" value="HRM"/>
    <property type="match status" value="1"/>
</dbReference>
<comment type="similarity">
    <text evidence="2">Belongs to the G-protein coupled receptor 2 family.</text>
</comment>
<dbReference type="InterPro" id="IPR017981">
    <property type="entry name" value="GPCR_2-like_7TM"/>
</dbReference>
<dbReference type="STRING" id="7719.ENSCINP00000022212"/>
<keyword evidence="5 11" id="KW-1133">Transmembrane helix</keyword>
<dbReference type="Proteomes" id="UP000008144">
    <property type="component" value="Chromosome 3"/>
</dbReference>
<evidence type="ECO:0008006" key="16">
    <source>
        <dbReference type="Google" id="ProtNLM"/>
    </source>
</evidence>
<evidence type="ECO:0000256" key="11">
    <source>
        <dbReference type="SAM" id="Phobius"/>
    </source>
</evidence>
<evidence type="ECO:0000313" key="14">
    <source>
        <dbReference type="Ensembl" id="ENSCINP00000022212.2"/>
    </source>
</evidence>
<evidence type="ECO:0000256" key="9">
    <source>
        <dbReference type="ARBA" id="ARBA00023224"/>
    </source>
</evidence>
<keyword evidence="15" id="KW-1185">Reference proteome</keyword>
<dbReference type="PANTHER" id="PTHR45620">
    <property type="entry name" value="PDF RECEPTOR-LIKE PROTEIN-RELATED"/>
    <property type="match status" value="1"/>
</dbReference>
<feature type="transmembrane region" description="Helical" evidence="11">
    <location>
        <begin position="205"/>
        <end position="224"/>
    </location>
</feature>
<evidence type="ECO:0000256" key="4">
    <source>
        <dbReference type="ARBA" id="ARBA00022692"/>
    </source>
</evidence>
<organism evidence="14 15">
    <name type="scientific">Ciona intestinalis</name>
    <name type="common">Transparent sea squirt</name>
    <name type="synonym">Ascidia intestinalis</name>
    <dbReference type="NCBI Taxonomy" id="7719"/>
    <lineage>
        <taxon>Eukaryota</taxon>
        <taxon>Metazoa</taxon>
        <taxon>Chordata</taxon>
        <taxon>Tunicata</taxon>
        <taxon>Ascidiacea</taxon>
        <taxon>Phlebobranchia</taxon>
        <taxon>Cionidae</taxon>
        <taxon>Ciona</taxon>
    </lineage>
</organism>
<dbReference type="SMART" id="SM00008">
    <property type="entry name" value="HormR"/>
    <property type="match status" value="1"/>
</dbReference>
<name>F6X8W4_CIOIN</name>
<evidence type="ECO:0000256" key="7">
    <source>
        <dbReference type="ARBA" id="ARBA00023136"/>
    </source>
</evidence>
<dbReference type="PANTHER" id="PTHR45620:SF15">
    <property type="entry name" value="DIURETIC HORMONE 44 RECEPTOR 1-RELATED"/>
    <property type="match status" value="1"/>
</dbReference>
<evidence type="ECO:0000256" key="2">
    <source>
        <dbReference type="ARBA" id="ARBA00005314"/>
    </source>
</evidence>
<keyword evidence="4 11" id="KW-0812">Transmembrane</keyword>
<reference evidence="14" key="2">
    <citation type="journal article" date="2008" name="Genome Biol.">
        <title>Improved genome assembly and evidence-based global gene model set for the chordate Ciona intestinalis: new insight into intron and operon populations.</title>
        <authorList>
            <person name="Satou Y."/>
            <person name="Mineta K."/>
            <person name="Ogasawara M."/>
            <person name="Sasakura Y."/>
            <person name="Shoguchi E."/>
            <person name="Ueno K."/>
            <person name="Yamada L."/>
            <person name="Matsumoto J."/>
            <person name="Wasserscheid J."/>
            <person name="Dewar K."/>
            <person name="Wiley G.B."/>
            <person name="Macmil S.L."/>
            <person name="Roe B.A."/>
            <person name="Zeller R.W."/>
            <person name="Hastings K.E."/>
            <person name="Lemaire P."/>
            <person name="Lindquist E."/>
            <person name="Endo T."/>
            <person name="Hotta K."/>
            <person name="Inaba K."/>
        </authorList>
    </citation>
    <scope>NUCLEOTIDE SEQUENCE [LARGE SCALE GENOMIC DNA]</scope>
    <source>
        <strain evidence="14">wild type</strain>
    </source>
</reference>
<dbReference type="Gene3D" id="1.20.1070.10">
    <property type="entry name" value="Rhodopsin 7-helix transmembrane proteins"/>
    <property type="match status" value="1"/>
</dbReference>
<evidence type="ECO:0000259" key="12">
    <source>
        <dbReference type="PROSITE" id="PS50227"/>
    </source>
</evidence>
<reference evidence="14" key="3">
    <citation type="submission" date="2025-08" db="UniProtKB">
        <authorList>
            <consortium name="Ensembl"/>
        </authorList>
    </citation>
    <scope>IDENTIFICATION</scope>
</reference>
<dbReference type="PRINTS" id="PR00249">
    <property type="entry name" value="GPCRSECRETIN"/>
</dbReference>
<keyword evidence="3" id="KW-1003">Cell membrane</keyword>
<keyword evidence="8" id="KW-0675">Receptor</keyword>
<dbReference type="HOGENOM" id="CLU_002753_4_1_1"/>
<feature type="transmembrane region" description="Helical" evidence="11">
    <location>
        <begin position="103"/>
        <end position="122"/>
    </location>
</feature>
<evidence type="ECO:0000256" key="1">
    <source>
        <dbReference type="ARBA" id="ARBA00004651"/>
    </source>
</evidence>
<evidence type="ECO:0000256" key="8">
    <source>
        <dbReference type="ARBA" id="ARBA00023170"/>
    </source>
</evidence>
<keyword evidence="9" id="KW-0807">Transducer</keyword>
<dbReference type="SUPFAM" id="SSF111418">
    <property type="entry name" value="Hormone receptor domain"/>
    <property type="match status" value="1"/>
</dbReference>
<feature type="transmembrane region" description="Helical" evidence="11">
    <location>
        <begin position="247"/>
        <end position="272"/>
    </location>
</feature>